<dbReference type="Proteomes" id="UP000606786">
    <property type="component" value="Unassembled WGS sequence"/>
</dbReference>
<protein>
    <submittedName>
        <fullName evidence="1">(Mediterranean fruit fly) hypothetical protein</fullName>
    </submittedName>
</protein>
<comment type="caution">
    <text evidence="1">The sequence shown here is derived from an EMBL/GenBank/DDBJ whole genome shotgun (WGS) entry which is preliminary data.</text>
</comment>
<organism evidence="1 2">
    <name type="scientific">Ceratitis capitata</name>
    <name type="common">Mediterranean fruit fly</name>
    <name type="synonym">Tephritis capitata</name>
    <dbReference type="NCBI Taxonomy" id="7213"/>
    <lineage>
        <taxon>Eukaryota</taxon>
        <taxon>Metazoa</taxon>
        <taxon>Ecdysozoa</taxon>
        <taxon>Arthropoda</taxon>
        <taxon>Hexapoda</taxon>
        <taxon>Insecta</taxon>
        <taxon>Pterygota</taxon>
        <taxon>Neoptera</taxon>
        <taxon>Endopterygota</taxon>
        <taxon>Diptera</taxon>
        <taxon>Brachycera</taxon>
        <taxon>Muscomorpha</taxon>
        <taxon>Tephritoidea</taxon>
        <taxon>Tephritidae</taxon>
        <taxon>Ceratitis</taxon>
        <taxon>Ceratitis</taxon>
    </lineage>
</organism>
<name>A0A811UNS9_CERCA</name>
<accession>A0A811UNS9</accession>
<sequence length="67" mass="7666">MSNVDAVLKCWRCSTDVSNGGFCDDPFDPEFISDQQRYWSYVNCSYSTNFKSVNARPVCKKLVQEGK</sequence>
<keyword evidence="2" id="KW-1185">Reference proteome</keyword>
<evidence type="ECO:0000313" key="1">
    <source>
        <dbReference type="EMBL" id="CAD6999475.1"/>
    </source>
</evidence>
<proteinExistence type="predicted"/>
<dbReference type="OrthoDB" id="75169at2759"/>
<dbReference type="EMBL" id="CAJHJT010000012">
    <property type="protein sequence ID" value="CAD6999475.1"/>
    <property type="molecule type" value="Genomic_DNA"/>
</dbReference>
<reference evidence="1" key="1">
    <citation type="submission" date="2020-11" db="EMBL/GenBank/DDBJ databases">
        <authorList>
            <person name="Whitehead M."/>
        </authorList>
    </citation>
    <scope>NUCLEOTIDE SEQUENCE</scope>
    <source>
        <strain evidence="1">EGII</strain>
    </source>
</reference>
<gene>
    <name evidence="1" type="ORF">CCAP1982_LOCUS7999</name>
</gene>
<evidence type="ECO:0000313" key="2">
    <source>
        <dbReference type="Proteomes" id="UP000606786"/>
    </source>
</evidence>
<dbReference type="AlphaFoldDB" id="A0A811UNS9"/>